<feature type="transmembrane region" description="Helical" evidence="2">
    <location>
        <begin position="343"/>
        <end position="363"/>
    </location>
</feature>
<feature type="domain" description="Ubiquitin-like" evidence="3">
    <location>
        <begin position="58"/>
        <end position="120"/>
    </location>
</feature>
<keyword evidence="2" id="KW-1133">Transmembrane helix</keyword>
<dbReference type="Pfam" id="PF13373">
    <property type="entry name" value="Dsc3_C"/>
    <property type="match status" value="1"/>
</dbReference>
<feature type="region of interest" description="Disordered" evidence="1">
    <location>
        <begin position="302"/>
        <end position="327"/>
    </location>
</feature>
<dbReference type="GO" id="GO:0044695">
    <property type="term" value="C:Dsc E3 ubiquitin ligase complex"/>
    <property type="evidence" value="ECO:0007669"/>
    <property type="project" value="InterPro"/>
</dbReference>
<evidence type="ECO:0000256" key="2">
    <source>
        <dbReference type="SAM" id="Phobius"/>
    </source>
</evidence>
<dbReference type="Gene3D" id="3.10.20.90">
    <property type="entry name" value="Phosphatidylinositol 3-kinase Catalytic Subunit, Chain A, domain 1"/>
    <property type="match status" value="1"/>
</dbReference>
<keyword evidence="2" id="KW-0472">Membrane</keyword>
<dbReference type="InterPro" id="IPR025390">
    <property type="entry name" value="Dsc3_C"/>
</dbReference>
<dbReference type="CDD" id="cd17039">
    <property type="entry name" value="Ubl_ubiquitin_like"/>
    <property type="match status" value="1"/>
</dbReference>
<feature type="compositionally biased region" description="Low complexity" evidence="1">
    <location>
        <begin position="221"/>
        <end position="235"/>
    </location>
</feature>
<accession>A0AAJ0FRM1</accession>
<dbReference type="AlphaFoldDB" id="A0AAJ0FRM1"/>
<comment type="caution">
    <text evidence="4">The sequence shown here is derived from an EMBL/GenBank/DDBJ whole genome shotgun (WGS) entry which is preliminary data.</text>
</comment>
<dbReference type="GO" id="GO:0005783">
    <property type="term" value="C:endoplasmic reticulum"/>
    <property type="evidence" value="ECO:0007669"/>
    <property type="project" value="TreeGrafter"/>
</dbReference>
<gene>
    <name evidence="4" type="ORF">QBC33DRAFT_510286</name>
</gene>
<name>A0AAJ0FRM1_9PEZI</name>
<dbReference type="EMBL" id="MU838997">
    <property type="protein sequence ID" value="KAK1772423.1"/>
    <property type="molecule type" value="Genomic_DNA"/>
</dbReference>
<sequence length="396" mass="40620">MSSSRPTSPTRPSRPGMLNPHQPTPAAASSQAPQPLRNTPSSSSSSSATLFPSRPPPLHLTVRFSTSVPDLHLDVPNPDRTTVAALKHLIRPRLPAPHSARRLRFIHGGKILPDDAVLSSILRAPPPPPRSSAARDHNRDRERDKGKGKAVVEGSPAAAAAAAAAADRVYVNCSIGDVLPDADLAAEARAAARPVADPKVAAAATTTGGKDDGGRGSQTKATAATMATTTGSSTRAGGGGGDGTLAARRSTPRGFDRLLTAGFSGAEVNQLRLQFRSIQASRHTPDTMPSPDTLRGMEDAWIDNNNDAGTGTGAGGAAAGGGGGDGGAGDADEGFGMAGLVDVLVKGMVIGFMFPLGSVGWLIREEGLWSSRWQVFVSFGFILSLTIGLIRAISSG</sequence>
<dbReference type="InterPro" id="IPR000626">
    <property type="entry name" value="Ubiquitin-like_dom"/>
</dbReference>
<dbReference type="InterPro" id="IPR029071">
    <property type="entry name" value="Ubiquitin-like_domsf"/>
</dbReference>
<dbReference type="Proteomes" id="UP001244011">
    <property type="component" value="Unassembled WGS sequence"/>
</dbReference>
<feature type="region of interest" description="Disordered" evidence="1">
    <location>
        <begin position="120"/>
        <end position="153"/>
    </location>
</feature>
<dbReference type="PANTHER" id="PTHR28049">
    <property type="entry name" value="TRANSMEMBRANE PROTEIN YOR223W"/>
    <property type="match status" value="1"/>
</dbReference>
<feature type="compositionally biased region" description="Gly residues" evidence="1">
    <location>
        <begin position="310"/>
        <end position="327"/>
    </location>
</feature>
<dbReference type="PROSITE" id="PS50053">
    <property type="entry name" value="UBIQUITIN_2"/>
    <property type="match status" value="1"/>
</dbReference>
<feature type="region of interest" description="Disordered" evidence="1">
    <location>
        <begin position="1"/>
        <end position="56"/>
    </location>
</feature>
<evidence type="ECO:0000313" key="5">
    <source>
        <dbReference type="Proteomes" id="UP001244011"/>
    </source>
</evidence>
<evidence type="ECO:0000256" key="1">
    <source>
        <dbReference type="SAM" id="MobiDB-lite"/>
    </source>
</evidence>
<reference evidence="4" key="1">
    <citation type="submission" date="2023-06" db="EMBL/GenBank/DDBJ databases">
        <title>Genome-scale phylogeny and comparative genomics of the fungal order Sordariales.</title>
        <authorList>
            <consortium name="Lawrence Berkeley National Laboratory"/>
            <person name="Hensen N."/>
            <person name="Bonometti L."/>
            <person name="Westerberg I."/>
            <person name="Brannstrom I.O."/>
            <person name="Guillou S."/>
            <person name="Cros-Aarteil S."/>
            <person name="Calhoun S."/>
            <person name="Haridas S."/>
            <person name="Kuo A."/>
            <person name="Mondo S."/>
            <person name="Pangilinan J."/>
            <person name="Riley R."/>
            <person name="Labutti K."/>
            <person name="Andreopoulos B."/>
            <person name="Lipzen A."/>
            <person name="Chen C."/>
            <person name="Yanf M."/>
            <person name="Daum C."/>
            <person name="Ng V."/>
            <person name="Clum A."/>
            <person name="Steindorff A."/>
            <person name="Ohm R."/>
            <person name="Martin F."/>
            <person name="Silar P."/>
            <person name="Natvig D."/>
            <person name="Lalanne C."/>
            <person name="Gautier V."/>
            <person name="Ament-Velasquez S.L."/>
            <person name="Kruys A."/>
            <person name="Hutchinson M.I."/>
            <person name="Powell A.J."/>
            <person name="Barry K."/>
            <person name="Miller A.N."/>
            <person name="Grigoriev I.V."/>
            <person name="Debuchy R."/>
            <person name="Gladieux P."/>
            <person name="Thoren M.H."/>
            <person name="Johannesson H."/>
        </authorList>
    </citation>
    <scope>NUCLEOTIDE SEQUENCE</scope>
    <source>
        <strain evidence="4">8032-3</strain>
    </source>
</reference>
<organism evidence="4 5">
    <name type="scientific">Phialemonium atrogriseum</name>
    <dbReference type="NCBI Taxonomy" id="1093897"/>
    <lineage>
        <taxon>Eukaryota</taxon>
        <taxon>Fungi</taxon>
        <taxon>Dikarya</taxon>
        <taxon>Ascomycota</taxon>
        <taxon>Pezizomycotina</taxon>
        <taxon>Sordariomycetes</taxon>
        <taxon>Sordariomycetidae</taxon>
        <taxon>Cephalothecales</taxon>
        <taxon>Cephalothecaceae</taxon>
        <taxon>Phialemonium</taxon>
    </lineage>
</organism>
<dbReference type="SUPFAM" id="SSF54236">
    <property type="entry name" value="Ubiquitin-like"/>
    <property type="match status" value="1"/>
</dbReference>
<evidence type="ECO:0000313" key="4">
    <source>
        <dbReference type="EMBL" id="KAK1772423.1"/>
    </source>
</evidence>
<proteinExistence type="predicted"/>
<feature type="region of interest" description="Disordered" evidence="1">
    <location>
        <begin position="202"/>
        <end position="249"/>
    </location>
</feature>
<dbReference type="Pfam" id="PF10302">
    <property type="entry name" value="Dsc3_N"/>
    <property type="match status" value="1"/>
</dbReference>
<protein>
    <submittedName>
        <fullName evidence="4">DUF2407 C-terminal domain-containing protein</fullName>
    </submittedName>
</protein>
<keyword evidence="2" id="KW-0812">Transmembrane</keyword>
<dbReference type="GeneID" id="85308946"/>
<dbReference type="InterPro" id="IPR045226">
    <property type="entry name" value="Dsc3"/>
</dbReference>
<keyword evidence="5" id="KW-1185">Reference proteome</keyword>
<dbReference type="InterPro" id="IPR019413">
    <property type="entry name" value="Dsc3_ub-like_dom"/>
</dbReference>
<feature type="compositionally biased region" description="Basic and acidic residues" evidence="1">
    <location>
        <begin position="133"/>
        <end position="147"/>
    </location>
</feature>
<evidence type="ECO:0000259" key="3">
    <source>
        <dbReference type="PROSITE" id="PS50053"/>
    </source>
</evidence>
<feature type="compositionally biased region" description="Low complexity" evidence="1">
    <location>
        <begin position="24"/>
        <end position="47"/>
    </location>
</feature>
<feature type="transmembrane region" description="Helical" evidence="2">
    <location>
        <begin position="375"/>
        <end position="394"/>
    </location>
</feature>
<dbReference type="PANTHER" id="PTHR28049:SF1">
    <property type="entry name" value="DSC E3 UBIQUITIN LIGASE COMPLEX SUBUNIT 3"/>
    <property type="match status" value="1"/>
</dbReference>
<feature type="compositionally biased region" description="Low complexity" evidence="1">
    <location>
        <begin position="1"/>
        <end position="15"/>
    </location>
</feature>
<dbReference type="RefSeq" id="XP_060288636.1">
    <property type="nucleotide sequence ID" value="XM_060425759.1"/>
</dbReference>